<evidence type="ECO:0000256" key="4">
    <source>
        <dbReference type="ARBA" id="ARBA00004572"/>
    </source>
</evidence>
<dbReference type="PROSITE" id="PS50011">
    <property type="entry name" value="PROTEIN_KINASE_DOM"/>
    <property type="match status" value="1"/>
</dbReference>
<evidence type="ECO:0000256" key="16">
    <source>
        <dbReference type="ARBA" id="ARBA00023128"/>
    </source>
</evidence>
<dbReference type="GO" id="GO:0005524">
    <property type="term" value="F:ATP binding"/>
    <property type="evidence" value="ECO:0007669"/>
    <property type="project" value="UniProtKB-KW"/>
</dbReference>
<dbReference type="GO" id="GO:0005741">
    <property type="term" value="C:mitochondrial outer membrane"/>
    <property type="evidence" value="ECO:0007669"/>
    <property type="project" value="UniProtKB-SubCell"/>
</dbReference>
<protein>
    <recommendedName>
        <fullName evidence="5">non-specific serine/threonine protein kinase</fullName>
        <ecNumber evidence="5">2.7.11.1</ecNumber>
    </recommendedName>
</protein>
<keyword evidence="10" id="KW-0418">Kinase</keyword>
<dbReference type="InterPro" id="IPR008271">
    <property type="entry name" value="Ser/Thr_kinase_AS"/>
</dbReference>
<dbReference type="AlphaFoldDB" id="A0A914W9Z8"/>
<evidence type="ECO:0000256" key="9">
    <source>
        <dbReference type="ARBA" id="ARBA00022741"/>
    </source>
</evidence>
<dbReference type="GO" id="GO:0005743">
    <property type="term" value="C:mitochondrial inner membrane"/>
    <property type="evidence" value="ECO:0007669"/>
    <property type="project" value="UniProtKB-SubCell"/>
</dbReference>
<proteinExistence type="predicted"/>
<keyword evidence="12" id="KW-0472">Membrane</keyword>
<dbReference type="InterPro" id="IPR000719">
    <property type="entry name" value="Prot_kinase_dom"/>
</dbReference>
<dbReference type="GO" id="GO:0005829">
    <property type="term" value="C:cytosol"/>
    <property type="evidence" value="ECO:0007669"/>
    <property type="project" value="UniProtKB-SubCell"/>
</dbReference>
<name>A0A914W9Z8_9BILA</name>
<evidence type="ECO:0000256" key="13">
    <source>
        <dbReference type="ARBA" id="ARBA00022840"/>
    </source>
</evidence>
<evidence type="ECO:0000256" key="11">
    <source>
        <dbReference type="ARBA" id="ARBA00022787"/>
    </source>
</evidence>
<evidence type="ECO:0000256" key="1">
    <source>
        <dbReference type="ARBA" id="ARBA00001946"/>
    </source>
</evidence>
<keyword evidence="6" id="KW-0723">Serine/threonine-protein kinase</keyword>
<evidence type="ECO:0000256" key="2">
    <source>
        <dbReference type="ARBA" id="ARBA00004434"/>
    </source>
</evidence>
<keyword evidence="16" id="KW-0496">Mitochondrion</keyword>
<dbReference type="Proteomes" id="UP000887566">
    <property type="component" value="Unplaced"/>
</dbReference>
<evidence type="ECO:0000256" key="18">
    <source>
        <dbReference type="ARBA" id="ARBA00048679"/>
    </source>
</evidence>
<organism evidence="20 21">
    <name type="scientific">Plectus sambesii</name>
    <dbReference type="NCBI Taxonomy" id="2011161"/>
    <lineage>
        <taxon>Eukaryota</taxon>
        <taxon>Metazoa</taxon>
        <taxon>Ecdysozoa</taxon>
        <taxon>Nematoda</taxon>
        <taxon>Chromadorea</taxon>
        <taxon>Plectida</taxon>
        <taxon>Plectina</taxon>
        <taxon>Plectoidea</taxon>
        <taxon>Plectidae</taxon>
        <taxon>Plectus</taxon>
    </lineage>
</organism>
<dbReference type="EC" id="2.7.11.1" evidence="5"/>
<keyword evidence="14" id="KW-0460">Magnesium</keyword>
<dbReference type="WBParaSite" id="PSAMB.scaffold363size54468.g5112.t1">
    <property type="protein sequence ID" value="PSAMB.scaffold363size54468.g5112.t1"/>
    <property type="gene ID" value="PSAMB.scaffold363size54468.g5112"/>
</dbReference>
<dbReference type="GO" id="GO:0090141">
    <property type="term" value="P:positive regulation of mitochondrial fission"/>
    <property type="evidence" value="ECO:0007669"/>
    <property type="project" value="TreeGrafter"/>
</dbReference>
<dbReference type="GO" id="GO:0004674">
    <property type="term" value="F:protein serine/threonine kinase activity"/>
    <property type="evidence" value="ECO:0007669"/>
    <property type="project" value="UniProtKB-KW"/>
</dbReference>
<evidence type="ECO:0000256" key="14">
    <source>
        <dbReference type="ARBA" id="ARBA00022842"/>
    </source>
</evidence>
<dbReference type="SUPFAM" id="SSF56112">
    <property type="entry name" value="Protein kinase-like (PK-like)"/>
    <property type="match status" value="1"/>
</dbReference>
<evidence type="ECO:0000256" key="7">
    <source>
        <dbReference type="ARBA" id="ARBA00022679"/>
    </source>
</evidence>
<keyword evidence="13" id="KW-0067">ATP-binding</keyword>
<dbReference type="PANTHER" id="PTHR22972">
    <property type="entry name" value="SERINE/THREONINE PROTEIN KINASE"/>
    <property type="match status" value="1"/>
</dbReference>
<dbReference type="Gene3D" id="1.10.510.10">
    <property type="entry name" value="Transferase(Phosphotransferase) domain 1"/>
    <property type="match status" value="1"/>
</dbReference>
<feature type="domain" description="Protein kinase" evidence="19">
    <location>
        <begin position="137"/>
        <end position="471"/>
    </location>
</feature>
<dbReference type="SMART" id="SM00220">
    <property type="entry name" value="S_TKc"/>
    <property type="match status" value="1"/>
</dbReference>
<dbReference type="InterPro" id="IPR051511">
    <property type="entry name" value="MitoQC_Scaffold_Kinases"/>
</dbReference>
<evidence type="ECO:0000256" key="8">
    <source>
        <dbReference type="ARBA" id="ARBA00022723"/>
    </source>
</evidence>
<evidence type="ECO:0000256" key="6">
    <source>
        <dbReference type="ARBA" id="ARBA00022527"/>
    </source>
</evidence>
<evidence type="ECO:0000256" key="3">
    <source>
        <dbReference type="ARBA" id="ARBA00004514"/>
    </source>
</evidence>
<dbReference type="GO" id="GO:0046872">
    <property type="term" value="F:metal ion binding"/>
    <property type="evidence" value="ECO:0007669"/>
    <property type="project" value="UniProtKB-KW"/>
</dbReference>
<reference evidence="21" key="1">
    <citation type="submission" date="2022-11" db="UniProtKB">
        <authorList>
            <consortium name="WormBaseParasite"/>
        </authorList>
    </citation>
    <scope>IDENTIFICATION</scope>
</reference>
<evidence type="ECO:0000256" key="12">
    <source>
        <dbReference type="ARBA" id="ARBA00022792"/>
    </source>
</evidence>
<keyword evidence="12" id="KW-0999">Mitochondrion inner membrane</keyword>
<keyword evidence="20" id="KW-1185">Reference proteome</keyword>
<evidence type="ECO:0000256" key="5">
    <source>
        <dbReference type="ARBA" id="ARBA00012513"/>
    </source>
</evidence>
<dbReference type="InterPro" id="IPR011009">
    <property type="entry name" value="Kinase-like_dom_sf"/>
</dbReference>
<keyword evidence="8" id="KW-0479">Metal-binding</keyword>
<sequence length="580" mass="65964">MSGTLRKLGVIAIRFGQQLAVRVFGRQLGKQLPSKVVTAGRVIVHARTIRPKGIISRQIWRAMRLQGMTAARAASMGLWRNGQHRPGRERQALGFLGLHHQRHNQGVVERIRDLFGNNFRYNPAAKQDTFPNGLDGYEIGSNIAVGCHAAVYEARLAKPFRQRSRGFYDLLEEGGGRDRQKLFPLAVKLMFNYDFSMPETYLWNDMSAELVPMISNQRIPKGYIRSFRPLPKSHPNVVKIHTAFVDSMPLLRGAELLYPEALPNPDFYECGLPEPKTLFLVMKRYRMTLREYMLTCKRNYWNSRVMFGQLLEAMVYLFEHQVSHRDLKSDNILVDFNIEDEAPHLVVSDFGCCLSTGTFRVRYPHDNIDLGGNLAMRPPEIRLARPGPDVVLDFSKSDLWAAATLGYEMFTRENPFYSKLKSYEYSESDLPDLPKRVPGVIKMLISRILRINPDERPDPRTAADVVALSLFRFGENVVEFISSCGIGLHSALSKKELWTRLDCLTSLYAAETMLAHRLESGIVSSAELQLRATFLSRFDNSHVWEALSQYFLLPAAFQLNGFGANHYTTPVQQEQGDLAS</sequence>
<comment type="cofactor">
    <cofactor evidence="1">
        <name>Mg(2+)</name>
        <dbReference type="ChEBI" id="CHEBI:18420"/>
    </cofactor>
</comment>
<comment type="subcellular location">
    <subcellularLocation>
        <location evidence="3">Cytoplasm</location>
        <location evidence="3">Cytosol</location>
    </subcellularLocation>
    <subcellularLocation>
        <location evidence="2">Mitochondrion inner membrane</location>
        <topology evidence="2">Single-pass membrane protein</topology>
    </subcellularLocation>
    <subcellularLocation>
        <location evidence="4">Mitochondrion outer membrane</location>
        <topology evidence="4">Single-pass membrane protein</topology>
    </subcellularLocation>
</comment>
<dbReference type="GO" id="GO:0042981">
    <property type="term" value="P:regulation of apoptotic process"/>
    <property type="evidence" value="ECO:0007669"/>
    <property type="project" value="TreeGrafter"/>
</dbReference>
<dbReference type="PROSITE" id="PS00108">
    <property type="entry name" value="PROTEIN_KINASE_ST"/>
    <property type="match status" value="1"/>
</dbReference>
<evidence type="ECO:0000256" key="15">
    <source>
        <dbReference type="ARBA" id="ARBA00022946"/>
    </source>
</evidence>
<keyword evidence="9" id="KW-0547">Nucleotide-binding</keyword>
<evidence type="ECO:0000259" key="19">
    <source>
        <dbReference type="PROSITE" id="PS50011"/>
    </source>
</evidence>
<dbReference type="PANTHER" id="PTHR22972:SF7">
    <property type="entry name" value="SERINE_THREONINE-PROTEIN KINASE PINK1, MITOCHONDRIAL"/>
    <property type="match status" value="1"/>
</dbReference>
<dbReference type="Pfam" id="PF00069">
    <property type="entry name" value="Pkinase"/>
    <property type="match status" value="1"/>
</dbReference>
<evidence type="ECO:0000313" key="20">
    <source>
        <dbReference type="Proteomes" id="UP000887566"/>
    </source>
</evidence>
<comment type="catalytic activity">
    <reaction evidence="17">
        <text>L-threonyl-[protein] + ATP = O-phospho-L-threonyl-[protein] + ADP + H(+)</text>
        <dbReference type="Rhea" id="RHEA:46608"/>
        <dbReference type="Rhea" id="RHEA-COMP:11060"/>
        <dbReference type="Rhea" id="RHEA-COMP:11605"/>
        <dbReference type="ChEBI" id="CHEBI:15378"/>
        <dbReference type="ChEBI" id="CHEBI:30013"/>
        <dbReference type="ChEBI" id="CHEBI:30616"/>
        <dbReference type="ChEBI" id="CHEBI:61977"/>
        <dbReference type="ChEBI" id="CHEBI:456216"/>
        <dbReference type="EC" id="2.7.11.1"/>
    </reaction>
</comment>
<keyword evidence="15" id="KW-0809">Transit peptide</keyword>
<evidence type="ECO:0000256" key="10">
    <source>
        <dbReference type="ARBA" id="ARBA00022777"/>
    </source>
</evidence>
<dbReference type="GO" id="GO:0000422">
    <property type="term" value="P:autophagy of mitochondrion"/>
    <property type="evidence" value="ECO:0007669"/>
    <property type="project" value="TreeGrafter"/>
</dbReference>
<keyword evidence="11" id="KW-1000">Mitochondrion outer membrane</keyword>
<accession>A0A914W9Z8</accession>
<evidence type="ECO:0000256" key="17">
    <source>
        <dbReference type="ARBA" id="ARBA00047899"/>
    </source>
</evidence>
<evidence type="ECO:0000313" key="21">
    <source>
        <dbReference type="WBParaSite" id="PSAMB.scaffold363size54468.g5112.t1"/>
    </source>
</evidence>
<comment type="catalytic activity">
    <reaction evidence="18">
        <text>L-seryl-[protein] + ATP = O-phospho-L-seryl-[protein] + ADP + H(+)</text>
        <dbReference type="Rhea" id="RHEA:17989"/>
        <dbReference type="Rhea" id="RHEA-COMP:9863"/>
        <dbReference type="Rhea" id="RHEA-COMP:11604"/>
        <dbReference type="ChEBI" id="CHEBI:15378"/>
        <dbReference type="ChEBI" id="CHEBI:29999"/>
        <dbReference type="ChEBI" id="CHEBI:30616"/>
        <dbReference type="ChEBI" id="CHEBI:83421"/>
        <dbReference type="ChEBI" id="CHEBI:456216"/>
        <dbReference type="EC" id="2.7.11.1"/>
    </reaction>
</comment>
<keyword evidence="7" id="KW-0808">Transferase</keyword>